<feature type="domain" description="Peptidase S1" evidence="10">
    <location>
        <begin position="232"/>
        <end position="468"/>
    </location>
</feature>
<evidence type="ECO:0000256" key="8">
    <source>
        <dbReference type="ARBA" id="ARBA00024195"/>
    </source>
</evidence>
<evidence type="ECO:0000256" key="3">
    <source>
        <dbReference type="ARBA" id="ARBA00022588"/>
    </source>
</evidence>
<dbReference type="InterPro" id="IPR001254">
    <property type="entry name" value="Trypsin_dom"/>
</dbReference>
<evidence type="ECO:0000259" key="10">
    <source>
        <dbReference type="PROSITE" id="PS50240"/>
    </source>
</evidence>
<name>A0A182JR82_9DIPT</name>
<comment type="similarity">
    <text evidence="8">Belongs to the peptidase S1 family. CLIP subfamily.</text>
</comment>
<keyword evidence="2" id="KW-0964">Secreted</keyword>
<dbReference type="Gene3D" id="2.40.10.10">
    <property type="entry name" value="Trypsin-like serine proteases"/>
    <property type="match status" value="2"/>
</dbReference>
<dbReference type="SUPFAM" id="SSF50494">
    <property type="entry name" value="Trypsin-like serine proteases"/>
    <property type="match status" value="1"/>
</dbReference>
<reference evidence="12" key="1">
    <citation type="submission" date="2013-03" db="EMBL/GenBank/DDBJ databases">
        <title>The Genome Sequence of Anopheles christyi ACHKN1017.</title>
        <authorList>
            <consortium name="The Broad Institute Genomics Platform"/>
            <person name="Neafsey D.E."/>
            <person name="Besansky N."/>
            <person name="Walker B."/>
            <person name="Young S.K."/>
            <person name="Zeng Q."/>
            <person name="Gargeya S."/>
            <person name="Fitzgerald M."/>
            <person name="Haas B."/>
            <person name="Abouelleil A."/>
            <person name="Allen A.W."/>
            <person name="Alvarado L."/>
            <person name="Arachchi H.M."/>
            <person name="Berlin A.M."/>
            <person name="Chapman S.B."/>
            <person name="Gainer-Dewar J."/>
            <person name="Goldberg J."/>
            <person name="Griggs A."/>
            <person name="Gujja S."/>
            <person name="Hansen M."/>
            <person name="Howarth C."/>
            <person name="Imamovic A."/>
            <person name="Ireland A."/>
            <person name="Larimer J."/>
            <person name="McCowan C."/>
            <person name="Murphy C."/>
            <person name="Pearson M."/>
            <person name="Poon T.W."/>
            <person name="Priest M."/>
            <person name="Roberts A."/>
            <person name="Saif S."/>
            <person name="Shea T."/>
            <person name="Sisk P."/>
            <person name="Sykes S."/>
            <person name="Wortman J."/>
            <person name="Nusbaum C."/>
            <person name="Birren B."/>
        </authorList>
    </citation>
    <scope>NUCLEOTIDE SEQUENCE [LARGE SCALE GENOMIC DNA]</scope>
    <source>
        <strain evidence="12">ACHKN1017</strain>
    </source>
</reference>
<dbReference type="InterPro" id="IPR051487">
    <property type="entry name" value="Ser/Thr_Proteases_Immune/Dev"/>
</dbReference>
<accession>A0A182JR82</accession>
<evidence type="ECO:0000256" key="7">
    <source>
        <dbReference type="ARBA" id="ARBA00023180"/>
    </source>
</evidence>
<keyword evidence="6" id="KW-1015">Disulfide bond</keyword>
<dbReference type="GO" id="GO:0045087">
    <property type="term" value="P:innate immune response"/>
    <property type="evidence" value="ECO:0007669"/>
    <property type="project" value="UniProtKB-KW"/>
</dbReference>
<feature type="signal peptide" evidence="9">
    <location>
        <begin position="1"/>
        <end position="23"/>
    </location>
</feature>
<keyword evidence="12" id="KW-1185">Reference proteome</keyword>
<dbReference type="Proteomes" id="UP000075881">
    <property type="component" value="Unassembled WGS sequence"/>
</dbReference>
<dbReference type="PRINTS" id="PR00722">
    <property type="entry name" value="CHYMOTRYPSIN"/>
</dbReference>
<dbReference type="VEuPathDB" id="VectorBase:ACHR001014"/>
<evidence type="ECO:0000256" key="2">
    <source>
        <dbReference type="ARBA" id="ARBA00022525"/>
    </source>
</evidence>
<dbReference type="CDD" id="cd00190">
    <property type="entry name" value="Tryp_SPc"/>
    <property type="match status" value="1"/>
</dbReference>
<dbReference type="GO" id="GO:0006508">
    <property type="term" value="P:proteolysis"/>
    <property type="evidence" value="ECO:0007669"/>
    <property type="project" value="InterPro"/>
</dbReference>
<dbReference type="PROSITE" id="PS00135">
    <property type="entry name" value="TRYPSIN_SER"/>
    <property type="match status" value="1"/>
</dbReference>
<evidence type="ECO:0000256" key="5">
    <source>
        <dbReference type="ARBA" id="ARBA00022859"/>
    </source>
</evidence>
<keyword evidence="3" id="KW-0399">Innate immunity</keyword>
<dbReference type="InterPro" id="IPR033116">
    <property type="entry name" value="TRYPSIN_SER"/>
</dbReference>
<dbReference type="GO" id="GO:0005576">
    <property type="term" value="C:extracellular region"/>
    <property type="evidence" value="ECO:0007669"/>
    <property type="project" value="UniProtKB-SubCell"/>
</dbReference>
<feature type="chain" id="PRO_5008124509" description="Peptidase S1 domain-containing protein" evidence="9">
    <location>
        <begin position="24"/>
        <end position="469"/>
    </location>
</feature>
<dbReference type="PROSITE" id="PS50240">
    <property type="entry name" value="TRYPSIN_DOM"/>
    <property type="match status" value="1"/>
</dbReference>
<dbReference type="EnsemblMetazoa" id="ACHR001014-RA">
    <property type="protein sequence ID" value="ACHR001014-PA"/>
    <property type="gene ID" value="ACHR001014"/>
</dbReference>
<evidence type="ECO:0000256" key="6">
    <source>
        <dbReference type="ARBA" id="ARBA00023157"/>
    </source>
</evidence>
<keyword evidence="7" id="KW-0325">Glycoprotein</keyword>
<proteinExistence type="inferred from homology"/>
<evidence type="ECO:0000313" key="12">
    <source>
        <dbReference type="Proteomes" id="UP000075881"/>
    </source>
</evidence>
<organism evidence="11 12">
    <name type="scientific">Anopheles christyi</name>
    <dbReference type="NCBI Taxonomy" id="43041"/>
    <lineage>
        <taxon>Eukaryota</taxon>
        <taxon>Metazoa</taxon>
        <taxon>Ecdysozoa</taxon>
        <taxon>Arthropoda</taxon>
        <taxon>Hexapoda</taxon>
        <taxon>Insecta</taxon>
        <taxon>Pterygota</taxon>
        <taxon>Neoptera</taxon>
        <taxon>Endopterygota</taxon>
        <taxon>Diptera</taxon>
        <taxon>Nematocera</taxon>
        <taxon>Culicoidea</taxon>
        <taxon>Culicidae</taxon>
        <taxon>Anophelinae</taxon>
        <taxon>Anopheles</taxon>
    </lineage>
</organism>
<evidence type="ECO:0000313" key="11">
    <source>
        <dbReference type="EnsemblMetazoa" id="ACHR001014-PA"/>
    </source>
</evidence>
<evidence type="ECO:0000256" key="1">
    <source>
        <dbReference type="ARBA" id="ARBA00004613"/>
    </source>
</evidence>
<reference evidence="11" key="2">
    <citation type="submission" date="2020-05" db="UniProtKB">
        <authorList>
            <consortium name="EnsemblMetazoa"/>
        </authorList>
    </citation>
    <scope>IDENTIFICATION</scope>
    <source>
        <strain evidence="11">ACHKN1017</strain>
    </source>
</reference>
<dbReference type="InterPro" id="IPR001314">
    <property type="entry name" value="Peptidase_S1A"/>
</dbReference>
<dbReference type="PANTHER" id="PTHR24256">
    <property type="entry name" value="TRYPTASE-RELATED"/>
    <property type="match status" value="1"/>
</dbReference>
<dbReference type="GO" id="GO:0004252">
    <property type="term" value="F:serine-type endopeptidase activity"/>
    <property type="evidence" value="ECO:0007669"/>
    <property type="project" value="InterPro"/>
</dbReference>
<dbReference type="InterPro" id="IPR043504">
    <property type="entry name" value="Peptidase_S1_PA_chymotrypsin"/>
</dbReference>
<keyword evidence="4 9" id="KW-0732">Signal</keyword>
<dbReference type="InterPro" id="IPR009003">
    <property type="entry name" value="Peptidase_S1_PA"/>
</dbReference>
<dbReference type="STRING" id="43041.A0A182JR82"/>
<protein>
    <recommendedName>
        <fullName evidence="10">Peptidase S1 domain-containing protein</fullName>
    </recommendedName>
</protein>
<evidence type="ECO:0000256" key="4">
    <source>
        <dbReference type="ARBA" id="ARBA00022729"/>
    </source>
</evidence>
<sequence length="469" mass="51536">MVSFNVFSAIVTAVVFGTFKTNAIQIGCGSADERCLPIRHCPPVYKRMKTGEHLQNTTFMKEIQLKICQPAVQMDKKTHICCRKSDIGCRMNEEKGVCLLREQCPTLQTSTEEALMVSTVKNLCYVHDRKNYFCCTDQLCSTNYKLCDRKEAFRSTTKIPPSSFPSCPGANGSAGSLVPAGLCSDRSRSNKRSVEQRVCCVPPAQPNRLISHPNAAKLARMSCGTVGLLNKIQDGTYAQRGEFPWMANLVYKRKRICSGTLIHPSYVLTARHCINGELIRVRLGKHDLLEKPACSATTGTGSNVVGCSQQLVQEIDIAEKMRDHMHDIGLLRLATSAIVEGELVRPICLPVYEALRMYLPPTVTITGWGLTEKNKPASVLLKAHIPVLIGAARCGEDYMICAGGVNHSNSCAGDSGGPYQALGVYGNHSRYVQYGIISDGSAYCYKPEHPSRGVLTGYVMDWILNNMVL</sequence>
<comment type="subcellular location">
    <subcellularLocation>
        <location evidence="1">Secreted</location>
    </subcellularLocation>
</comment>
<dbReference type="AlphaFoldDB" id="A0A182JR82"/>
<dbReference type="Pfam" id="PF00089">
    <property type="entry name" value="Trypsin"/>
    <property type="match status" value="1"/>
</dbReference>
<dbReference type="SMART" id="SM00020">
    <property type="entry name" value="Tryp_SPc"/>
    <property type="match status" value="1"/>
</dbReference>
<evidence type="ECO:0000256" key="9">
    <source>
        <dbReference type="SAM" id="SignalP"/>
    </source>
</evidence>
<keyword evidence="5" id="KW-0391">Immunity</keyword>